<organism evidence="3 4">
    <name type="scientific">Chaetomium globosum (strain ATCC 6205 / CBS 148.51 / DSM 1962 / NBRC 6347 / NRRL 1970)</name>
    <name type="common">Soil fungus</name>
    <dbReference type="NCBI Taxonomy" id="306901"/>
    <lineage>
        <taxon>Eukaryota</taxon>
        <taxon>Fungi</taxon>
        <taxon>Dikarya</taxon>
        <taxon>Ascomycota</taxon>
        <taxon>Pezizomycotina</taxon>
        <taxon>Sordariomycetes</taxon>
        <taxon>Sordariomycetidae</taxon>
        <taxon>Sordariales</taxon>
        <taxon>Chaetomiaceae</taxon>
        <taxon>Chaetomium</taxon>
    </lineage>
</organism>
<dbReference type="Proteomes" id="UP000001056">
    <property type="component" value="Unassembled WGS sequence"/>
</dbReference>
<sequence>MDPLSITVGAVSLAANVLRSAAYVKEAIDQFRDAPTLARDIEHEIKIVQAALRQVEATLQRDPQAISRLSLADIFELSVEGCRDTLQEITQEFETLFGRHDWRFKLAVWWNSGDIRRLLGRLETKKGSLMLLVQALSLHSVQEMQELLQQNMRTLDIARLGLDDMVHSYPAYTAKDLDSTASGIDSGDSMLGDRDSVVSNTRFNFDDICFDSKPYRHTVARVAAKRRSHYERRDADGLSSSPLLLATREAEAEGETTTSHEAPTPIHLTGVPPEEHQAVLMKLREAEALIRTLQGRTQQPGTVSRESPAVVDPSQHPLRVKDNGNELLQDMAPQTAVIGSTKQPQAGDDLLLRPTTKSRRRTVLPVEDTPDFRPVRILVPNKPGITSRLDRKASSAINEPSAPSDESPVAAGPTRSPGRPRLTHSRKDIGTSTEYFMGTKEKKVEPSIKVHFSPRARSTPQHMTITNLHGETTQTLNAGTGGEVASASIPDTQIEDGPKTTSRVISAATSLGRPRPWLAANGEEERLISNAISTIPSRSPLEILERRLSRTKAHVMPEPDVLEGQRALPKLDIEANARQMTPDVKEEAHQVFQYVVPPARPNPPLPLPADNSFQGPDVSSTKQIQKRAVTTPRPRLGYNPNLHMLDVDRVVNGITENTAHSVSVMPTGNGTQAHPRERDISEAKPAEEEEATKKQSVFIRAFKGIRGPSNNLATVEEILGKLLVEVKTLQTEAQQDKEATVVEGR</sequence>
<feature type="compositionally biased region" description="Basic and acidic residues" evidence="1">
    <location>
        <begin position="674"/>
        <end position="686"/>
    </location>
</feature>
<feature type="region of interest" description="Disordered" evidence="1">
    <location>
        <begin position="293"/>
        <end position="318"/>
    </location>
</feature>
<protein>
    <recommendedName>
        <fullName evidence="2">Azaphilone pigments biosynthesis cluster protein L N-terminal domain-containing protein</fullName>
    </recommendedName>
</protein>
<gene>
    <name evidence="3" type="ORF">CHGG_02184</name>
</gene>
<dbReference type="GeneID" id="4388825"/>
<dbReference type="OrthoDB" id="5365701at2759"/>
<feature type="domain" description="Azaphilone pigments biosynthesis cluster protein L N-terminal" evidence="2">
    <location>
        <begin position="1"/>
        <end position="156"/>
    </location>
</feature>
<name>Q2HC70_CHAGB</name>
<dbReference type="AlphaFoldDB" id="Q2HC70"/>
<dbReference type="Pfam" id="PF17111">
    <property type="entry name" value="PigL_N"/>
    <property type="match status" value="1"/>
</dbReference>
<proteinExistence type="predicted"/>
<reference evidence="4" key="1">
    <citation type="journal article" date="2015" name="Genome Announc.">
        <title>Draft genome sequence of the cellulolytic fungus Chaetomium globosum.</title>
        <authorList>
            <person name="Cuomo C.A."/>
            <person name="Untereiner W.A."/>
            <person name="Ma L.-J."/>
            <person name="Grabherr M."/>
            <person name="Birren B.W."/>
        </authorList>
    </citation>
    <scope>NUCLEOTIDE SEQUENCE [LARGE SCALE GENOMIC DNA]</scope>
    <source>
        <strain evidence="4">ATCC 6205 / CBS 148.51 / DSM 1962 / NBRC 6347 / NRRL 1970</strain>
    </source>
</reference>
<feature type="region of interest" description="Disordered" evidence="1">
    <location>
        <begin position="249"/>
        <end position="270"/>
    </location>
</feature>
<feature type="region of interest" description="Disordered" evidence="1">
    <location>
        <begin position="661"/>
        <end position="691"/>
    </location>
</feature>
<evidence type="ECO:0000259" key="2">
    <source>
        <dbReference type="Pfam" id="PF17111"/>
    </source>
</evidence>
<feature type="compositionally biased region" description="Polar residues" evidence="1">
    <location>
        <begin position="294"/>
        <end position="305"/>
    </location>
</feature>
<evidence type="ECO:0000256" key="1">
    <source>
        <dbReference type="SAM" id="MobiDB-lite"/>
    </source>
</evidence>
<dbReference type="HOGENOM" id="CLU_372977_0_0_1"/>
<feature type="compositionally biased region" description="Polar residues" evidence="1">
    <location>
        <begin position="661"/>
        <end position="672"/>
    </location>
</feature>
<evidence type="ECO:0000313" key="4">
    <source>
        <dbReference type="Proteomes" id="UP000001056"/>
    </source>
</evidence>
<feature type="region of interest" description="Disordered" evidence="1">
    <location>
        <begin position="338"/>
        <end position="359"/>
    </location>
</feature>
<dbReference type="InParanoid" id="Q2HC70"/>
<dbReference type="eggNOG" id="ENOG502SCN1">
    <property type="taxonomic scope" value="Eukaryota"/>
</dbReference>
<keyword evidence="4" id="KW-1185">Reference proteome</keyword>
<evidence type="ECO:0000313" key="3">
    <source>
        <dbReference type="EMBL" id="EAQ90249.1"/>
    </source>
</evidence>
<dbReference type="RefSeq" id="XP_001228700.1">
    <property type="nucleotide sequence ID" value="XM_001228699.1"/>
</dbReference>
<accession>Q2HC70</accession>
<dbReference type="EMBL" id="CH408030">
    <property type="protein sequence ID" value="EAQ90249.1"/>
    <property type="molecule type" value="Genomic_DNA"/>
</dbReference>
<feature type="region of interest" description="Disordered" evidence="1">
    <location>
        <begin position="383"/>
        <end position="427"/>
    </location>
</feature>
<dbReference type="VEuPathDB" id="FungiDB:CHGG_02184"/>
<dbReference type="InterPro" id="IPR031348">
    <property type="entry name" value="PigL_N"/>
</dbReference>